<keyword evidence="3 11" id="KW-0479">Metal-binding</keyword>
<dbReference type="InterPro" id="IPR017510">
    <property type="entry name" value="RtcB2"/>
</dbReference>
<evidence type="ECO:0000256" key="3">
    <source>
        <dbReference type="ARBA" id="ARBA00022723"/>
    </source>
</evidence>
<dbReference type="InterPro" id="IPR036025">
    <property type="entry name" value="RtcB-like_sf"/>
</dbReference>
<dbReference type="GO" id="GO:0170057">
    <property type="term" value="F:RNA ligase (GTP) activity"/>
    <property type="evidence" value="ECO:0007669"/>
    <property type="project" value="UniProtKB-EC"/>
</dbReference>
<evidence type="ECO:0000256" key="6">
    <source>
        <dbReference type="ARBA" id="ARBA00023134"/>
    </source>
</evidence>
<evidence type="ECO:0000256" key="10">
    <source>
        <dbReference type="PIRSR" id="PIRSR601233-2"/>
    </source>
</evidence>
<evidence type="ECO:0000256" key="11">
    <source>
        <dbReference type="PIRSR" id="PIRSR601233-3"/>
    </source>
</evidence>
<feature type="binding site" evidence="11">
    <location>
        <position position="132"/>
    </location>
    <ligand>
        <name>Mn(2+)</name>
        <dbReference type="ChEBI" id="CHEBI:29035"/>
        <label>1</label>
    </ligand>
</feature>
<keyword evidence="4 10" id="KW-0547">Nucleotide-binding</keyword>
<proteinExistence type="predicted"/>
<comment type="cofactor">
    <cofactor evidence="11">
        <name>Mn(2+)</name>
        <dbReference type="ChEBI" id="CHEBI:29035"/>
    </cofactor>
    <text evidence="11">Binds 2 manganese ions per subunit.</text>
</comment>
<evidence type="ECO:0000256" key="2">
    <source>
        <dbReference type="ARBA" id="ARBA00022598"/>
    </source>
</evidence>
<feature type="binding site" evidence="10">
    <location>
        <begin position="234"/>
        <end position="235"/>
    </location>
    <ligand>
        <name>GMP</name>
        <dbReference type="ChEBI" id="CHEBI:58115"/>
    </ligand>
</feature>
<dbReference type="EC" id="6.5.1.8" evidence="1"/>
<protein>
    <recommendedName>
        <fullName evidence="1">3'-phosphate/5'-hydroxy nucleic acid ligase</fullName>
        <ecNumber evidence="1">6.5.1.8</ecNumber>
    </recommendedName>
</protein>
<keyword evidence="5" id="KW-0692">RNA repair</keyword>
<reference evidence="12" key="1">
    <citation type="journal article" date="2024" name="Syst. Appl. Microbiol.">
        <title>First single-strain enrichments of Electrothrix cable bacteria, description of E. aestuarii sp. nov. and E. rattekaaiensis sp. nov., and proposal of a cable bacteria taxonomy following the rules of the SeqCode.</title>
        <authorList>
            <person name="Plum-Jensen L.E."/>
            <person name="Schramm A."/>
            <person name="Marshall I.P.G."/>
        </authorList>
    </citation>
    <scope>NUCLEOTIDE SEQUENCE</scope>
    <source>
        <strain evidence="12">Rat1</strain>
    </source>
</reference>
<dbReference type="NCBIfam" id="NF007153">
    <property type="entry name" value="PRK09588.1"/>
    <property type="match status" value="1"/>
</dbReference>
<keyword evidence="7 11" id="KW-0464">Manganese</keyword>
<dbReference type="AlphaFoldDB" id="A0AAU8LVA7"/>
<feature type="active site" description="GMP-histidine intermediate" evidence="9">
    <location>
        <position position="290"/>
    </location>
</feature>
<keyword evidence="2 12" id="KW-0436">Ligase</keyword>
<evidence type="ECO:0000313" key="12">
    <source>
        <dbReference type="EMBL" id="XCN73460.1"/>
    </source>
</evidence>
<gene>
    <name evidence="12" type="ORF">Q3M24_01535</name>
</gene>
<comment type="catalytic activity">
    <reaction evidence="8">
        <text>a 3'-end 3'-phospho-ribonucleotide-RNA + a 5'-end dephospho-ribonucleoside-RNA + GTP = a ribonucleotidyl-ribonucleotide-RNA + GMP + diphosphate</text>
        <dbReference type="Rhea" id="RHEA:68076"/>
        <dbReference type="Rhea" id="RHEA-COMP:10463"/>
        <dbReference type="Rhea" id="RHEA-COMP:13936"/>
        <dbReference type="Rhea" id="RHEA-COMP:17355"/>
        <dbReference type="ChEBI" id="CHEBI:33019"/>
        <dbReference type="ChEBI" id="CHEBI:37565"/>
        <dbReference type="ChEBI" id="CHEBI:58115"/>
        <dbReference type="ChEBI" id="CHEBI:83062"/>
        <dbReference type="ChEBI" id="CHEBI:138284"/>
        <dbReference type="ChEBI" id="CHEBI:173118"/>
        <dbReference type="EC" id="6.5.1.8"/>
    </reaction>
</comment>
<evidence type="ECO:0000256" key="4">
    <source>
        <dbReference type="ARBA" id="ARBA00022741"/>
    </source>
</evidence>
<evidence type="ECO:0000256" key="1">
    <source>
        <dbReference type="ARBA" id="ARBA00012726"/>
    </source>
</evidence>
<dbReference type="NCBIfam" id="TIGR03073">
    <property type="entry name" value="release_rtcB"/>
    <property type="match status" value="1"/>
</dbReference>
<dbReference type="Gene3D" id="3.90.1860.10">
    <property type="entry name" value="tRNA-splicing ligase RtcB"/>
    <property type="match status" value="1"/>
</dbReference>
<sequence length="380" mass="41892">MTNPATIRIIASEENRMEGEAVQQLEQVAQLPGMHKVIGLPDLHPGKGGPIGGAFFSQGILYPYLIGNDIGCGMGFWQTNLKQRKAKRDRWVKKLHGLEEPWEGDPAPWLTAEGLAPSGWDAALGTIGGGNHFVELQSIASIEDKEAFVQAGLESGKLFLLVHSGSRGLGQHILNQHIEQYRNNGLEVGSEAAAAYLEQHGHALQWARLNRAIIADRFLDMLGTEGERILDRCHNSVTPMELEGFSGWLHRKGAAPSDEGLMVIPGSRGSHTYLVQPTGSQEENCFSLAHGAGRKWKRSGTRSRLKDKYTCESLLQTSFGSRVICEDRDLLYEEAPQAYKNISVIVQDLQDAGLLKVLAVLQPLITYKVRKEVRKEARKG</sequence>
<dbReference type="EMBL" id="CP159373">
    <property type="protein sequence ID" value="XCN73460.1"/>
    <property type="molecule type" value="Genomic_DNA"/>
</dbReference>
<dbReference type="GO" id="GO:0003972">
    <property type="term" value="F:RNA ligase (ATP) activity"/>
    <property type="evidence" value="ECO:0007669"/>
    <property type="project" value="TreeGrafter"/>
</dbReference>
<organism evidence="12">
    <name type="scientific">Candidatus Electrothrix aestuarii</name>
    <dbReference type="NCBI Taxonomy" id="3062594"/>
    <lineage>
        <taxon>Bacteria</taxon>
        <taxon>Pseudomonadati</taxon>
        <taxon>Thermodesulfobacteriota</taxon>
        <taxon>Desulfobulbia</taxon>
        <taxon>Desulfobulbales</taxon>
        <taxon>Desulfobulbaceae</taxon>
        <taxon>Candidatus Electrothrix</taxon>
    </lineage>
</organism>
<dbReference type="KEGG" id="eaj:Q3M24_01535"/>
<feature type="binding site" evidence="11">
    <location>
        <position position="163"/>
    </location>
    <ligand>
        <name>Mn(2+)</name>
        <dbReference type="ChEBI" id="CHEBI:29035"/>
        <label>2</label>
    </ligand>
</feature>
<evidence type="ECO:0000256" key="8">
    <source>
        <dbReference type="ARBA" id="ARBA00047746"/>
    </source>
</evidence>
<dbReference type="GO" id="GO:0006396">
    <property type="term" value="P:RNA processing"/>
    <property type="evidence" value="ECO:0007669"/>
    <property type="project" value="InterPro"/>
</dbReference>
<dbReference type="InterPro" id="IPR001233">
    <property type="entry name" value="RtcB"/>
</dbReference>
<feature type="binding site" evidence="10">
    <location>
        <begin position="131"/>
        <end position="135"/>
    </location>
    <ligand>
        <name>GMP</name>
        <dbReference type="ChEBI" id="CHEBI:58115"/>
    </ligand>
</feature>
<feature type="binding site" evidence="10">
    <location>
        <position position="368"/>
    </location>
    <ligand>
        <name>GMP</name>
        <dbReference type="ChEBI" id="CHEBI:58115"/>
    </ligand>
</feature>
<dbReference type="SUPFAM" id="SSF103365">
    <property type="entry name" value="Hypothetical protein PH1602"/>
    <property type="match status" value="1"/>
</dbReference>
<dbReference type="GO" id="GO:0005525">
    <property type="term" value="F:GTP binding"/>
    <property type="evidence" value="ECO:0007669"/>
    <property type="project" value="UniProtKB-KW"/>
</dbReference>
<accession>A0AAU8LVA7</accession>
<reference evidence="12" key="2">
    <citation type="submission" date="2024-06" db="EMBL/GenBank/DDBJ databases">
        <authorList>
            <person name="Plum-Jensen L.E."/>
            <person name="Schramm A."/>
            <person name="Marshall I.P.G."/>
        </authorList>
    </citation>
    <scope>NUCLEOTIDE SEQUENCE</scope>
    <source>
        <strain evidence="12">Rat1</strain>
    </source>
</reference>
<evidence type="ECO:0000256" key="7">
    <source>
        <dbReference type="ARBA" id="ARBA00023211"/>
    </source>
</evidence>
<dbReference type="PANTHER" id="PTHR11118:SF1">
    <property type="entry name" value="RNA-SPLICING LIGASE RTCB HOMOLOG"/>
    <property type="match status" value="1"/>
</dbReference>
<keyword evidence="6 10" id="KW-0342">GTP-binding</keyword>
<name>A0AAU8LVA7_9BACT</name>
<dbReference type="Pfam" id="PF01139">
    <property type="entry name" value="RtcB"/>
    <property type="match status" value="2"/>
</dbReference>
<feature type="binding site" evidence="11">
    <location>
        <position position="69"/>
    </location>
    <ligand>
        <name>Mn(2+)</name>
        <dbReference type="ChEBI" id="CHEBI:29035"/>
        <label>1</label>
    </ligand>
</feature>
<dbReference type="GO" id="GO:0042245">
    <property type="term" value="P:RNA repair"/>
    <property type="evidence" value="ECO:0007669"/>
    <property type="project" value="UniProtKB-KW"/>
</dbReference>
<dbReference type="GO" id="GO:0046872">
    <property type="term" value="F:metal ion binding"/>
    <property type="evidence" value="ECO:0007669"/>
    <property type="project" value="UniProtKB-KW"/>
</dbReference>
<feature type="binding site" evidence="11">
    <location>
        <position position="234"/>
    </location>
    <ligand>
        <name>Mn(2+)</name>
        <dbReference type="ChEBI" id="CHEBI:29035"/>
        <label>2</label>
    </ligand>
</feature>
<evidence type="ECO:0000256" key="9">
    <source>
        <dbReference type="PIRSR" id="PIRSR601233-1"/>
    </source>
</evidence>
<feature type="binding site" evidence="10">
    <location>
        <begin position="290"/>
        <end position="293"/>
    </location>
    <ligand>
        <name>GMP</name>
        <dbReference type="ChEBI" id="CHEBI:58115"/>
    </ligand>
</feature>
<dbReference type="PANTHER" id="PTHR11118">
    <property type="entry name" value="RNA-SPLICING LIGASE RTCB HOMOLOG"/>
    <property type="match status" value="1"/>
</dbReference>
<evidence type="ECO:0000256" key="5">
    <source>
        <dbReference type="ARBA" id="ARBA00022800"/>
    </source>
</evidence>